<keyword evidence="2" id="KW-1185">Reference proteome</keyword>
<comment type="caution">
    <text evidence="1">The sequence shown here is derived from an EMBL/GenBank/DDBJ whole genome shotgun (WGS) entry which is preliminary data.</text>
</comment>
<reference evidence="1 2" key="1">
    <citation type="submission" date="2024-06" db="EMBL/GenBank/DDBJ databases">
        <title>A chromosome level genome sequence of Diviner's sage (Salvia divinorum).</title>
        <authorList>
            <person name="Ford S.A."/>
            <person name="Ro D.-K."/>
            <person name="Ness R.W."/>
            <person name="Phillips M.A."/>
        </authorList>
    </citation>
    <scope>NUCLEOTIDE SEQUENCE [LARGE SCALE GENOMIC DNA]</scope>
    <source>
        <strain evidence="1">SAF-2024a</strain>
        <tissue evidence="1">Leaf</tissue>
    </source>
</reference>
<evidence type="ECO:0000313" key="2">
    <source>
        <dbReference type="Proteomes" id="UP001567538"/>
    </source>
</evidence>
<dbReference type="Proteomes" id="UP001567538">
    <property type="component" value="Unassembled WGS sequence"/>
</dbReference>
<protein>
    <submittedName>
        <fullName evidence="1">Uncharacterized protein</fullName>
    </submittedName>
</protein>
<proteinExistence type="predicted"/>
<sequence length="85" mass="9902">MNLPPLATFLYEGLWTLEIDTTFVDTLVRLKHETGCLLKEFPSYFLLTVGQEIRDIFSVRFNEEELSACVKTLHARYKTFKEVLA</sequence>
<name>A0ABD1I3C1_SALDI</name>
<evidence type="ECO:0000313" key="1">
    <source>
        <dbReference type="EMBL" id="KAL1563230.1"/>
    </source>
</evidence>
<dbReference type="AlphaFoldDB" id="A0ABD1I3C1"/>
<organism evidence="1 2">
    <name type="scientific">Salvia divinorum</name>
    <name type="common">Maria pastora</name>
    <name type="synonym">Diviner's sage</name>
    <dbReference type="NCBI Taxonomy" id="28513"/>
    <lineage>
        <taxon>Eukaryota</taxon>
        <taxon>Viridiplantae</taxon>
        <taxon>Streptophyta</taxon>
        <taxon>Embryophyta</taxon>
        <taxon>Tracheophyta</taxon>
        <taxon>Spermatophyta</taxon>
        <taxon>Magnoliopsida</taxon>
        <taxon>eudicotyledons</taxon>
        <taxon>Gunneridae</taxon>
        <taxon>Pentapetalae</taxon>
        <taxon>asterids</taxon>
        <taxon>lamiids</taxon>
        <taxon>Lamiales</taxon>
        <taxon>Lamiaceae</taxon>
        <taxon>Nepetoideae</taxon>
        <taxon>Mentheae</taxon>
        <taxon>Salviinae</taxon>
        <taxon>Salvia</taxon>
        <taxon>Salvia subgen. Calosphace</taxon>
    </lineage>
</organism>
<gene>
    <name evidence="1" type="ORF">AAHA92_05720</name>
</gene>
<dbReference type="EMBL" id="JBEAFC010000003">
    <property type="protein sequence ID" value="KAL1563230.1"/>
    <property type="molecule type" value="Genomic_DNA"/>
</dbReference>
<accession>A0ABD1I3C1</accession>